<reference evidence="1 2" key="1">
    <citation type="submission" date="2021-06" db="EMBL/GenBank/DDBJ databases">
        <authorList>
            <person name="Kallberg Y."/>
            <person name="Tangrot J."/>
            <person name="Rosling A."/>
        </authorList>
    </citation>
    <scope>NUCLEOTIDE SEQUENCE [LARGE SCALE GENOMIC DNA]</scope>
    <source>
        <strain evidence="1 2">120-4 pot B 10/14</strain>
    </source>
</reference>
<name>A0ABN7WXD4_GIGMA</name>
<evidence type="ECO:0000313" key="2">
    <source>
        <dbReference type="Proteomes" id="UP000789901"/>
    </source>
</evidence>
<proteinExistence type="predicted"/>
<dbReference type="Proteomes" id="UP000789901">
    <property type="component" value="Unassembled WGS sequence"/>
</dbReference>
<comment type="caution">
    <text evidence="1">The sequence shown here is derived from an EMBL/GenBank/DDBJ whole genome shotgun (WGS) entry which is preliminary data.</text>
</comment>
<feature type="non-terminal residue" evidence="1">
    <location>
        <position position="62"/>
    </location>
</feature>
<organism evidence="1 2">
    <name type="scientific">Gigaspora margarita</name>
    <dbReference type="NCBI Taxonomy" id="4874"/>
    <lineage>
        <taxon>Eukaryota</taxon>
        <taxon>Fungi</taxon>
        <taxon>Fungi incertae sedis</taxon>
        <taxon>Mucoromycota</taxon>
        <taxon>Glomeromycotina</taxon>
        <taxon>Glomeromycetes</taxon>
        <taxon>Diversisporales</taxon>
        <taxon>Gigasporaceae</taxon>
        <taxon>Gigaspora</taxon>
    </lineage>
</organism>
<sequence>MEKLSTLHFSLNTLSIPTSSTIPSNSYSLPPNPTRLNYTYSCRCGLPDQLHDTDTNSCPPLG</sequence>
<dbReference type="EMBL" id="CAJVQB010070415">
    <property type="protein sequence ID" value="CAG8842847.1"/>
    <property type="molecule type" value="Genomic_DNA"/>
</dbReference>
<protein>
    <submittedName>
        <fullName evidence="1">5419_t:CDS:1</fullName>
    </submittedName>
</protein>
<gene>
    <name evidence="1" type="ORF">GMARGA_LOCUS36213</name>
</gene>
<evidence type="ECO:0000313" key="1">
    <source>
        <dbReference type="EMBL" id="CAG8842847.1"/>
    </source>
</evidence>
<accession>A0ABN7WXD4</accession>
<keyword evidence="2" id="KW-1185">Reference proteome</keyword>